<evidence type="ECO:0000256" key="1">
    <source>
        <dbReference type="SAM" id="Phobius"/>
    </source>
</evidence>
<name>A0A7J3UY44_9CREN</name>
<evidence type="ECO:0000313" key="2">
    <source>
        <dbReference type="EMBL" id="HHI48694.1"/>
    </source>
</evidence>
<dbReference type="EMBL" id="DRVT01000010">
    <property type="protein sequence ID" value="HHI48694.1"/>
    <property type="molecule type" value="Genomic_DNA"/>
</dbReference>
<feature type="transmembrane region" description="Helical" evidence="1">
    <location>
        <begin position="543"/>
        <end position="561"/>
    </location>
</feature>
<sequence length="568" mass="61124">MEGRRVAGLLIVMLLLVGGVAAFPQASAQPSAASASLQMTDEGNYKKITTDDLTIVFPRNGTKPFFVWWANNDTSKVYVVHFKGLIEYAEVNGSRFSTLNVAEGTLWQRIIQTANALDLAKAGAAAKGLSVAFEAHSRLMLAAGKVMLFKPDLSQVKTMLQEAEGELVGLKPKVNDSEISQEIDDAIAAINSAIGAIDSGASKNTIQNSISTAIRACQRLTQTITERTKAMIGDLIEKRQKLDSIAEGFHPGLLPFSGCKWEMGDVREITASNGTPIGLAFNLTLVDAPQKFDFAEGNVNLSVRIYRQPVTETVNAAGEQYSYNVAAGEMKVDLVVKDWDWNFDPKTISLLNTTSVTISPALALWVDASSFHVNGSVSDLFNDLEDVRMQAAGGNFVFSADDANATLNVQRQDQDANSFNFHLKWAQKNVAGRLMKFLAPAKLKLTEEGTLGGFFKFVPTAIVIDKDGNQSTVDVTASYLSAGNHVKVYLCYPYFNGTLIHDPSLGIEQPSGDAAYIVTLGPTGISSVQAVPSAPSWGRSYELFAASAIVLAGAVALILFIRRHPAAA</sequence>
<proteinExistence type="predicted"/>
<keyword evidence="1" id="KW-0812">Transmembrane</keyword>
<keyword evidence="1" id="KW-0472">Membrane</keyword>
<accession>A0A7J3UY44</accession>
<organism evidence="2">
    <name type="scientific">Candidatus Methanosuratincola petrocarbonis</name>
    <name type="common">ex Vanwonterghem et al. 2016</name>
    <dbReference type="NCBI Taxonomy" id="1867261"/>
    <lineage>
        <taxon>Archaea</taxon>
        <taxon>Thermoproteota</taxon>
        <taxon>Methanosuratincolia</taxon>
        <taxon>Candidatus Methanomethylicales</taxon>
        <taxon>Candidatus Methanomethylicaceae</taxon>
        <taxon>Candidatus Methanosuratincola (ex Vanwonterghem et al. 2016)</taxon>
    </lineage>
</organism>
<dbReference type="AlphaFoldDB" id="A0A7J3UY44"/>
<keyword evidence="1" id="KW-1133">Transmembrane helix</keyword>
<reference evidence="2" key="1">
    <citation type="journal article" date="2020" name="mSystems">
        <title>Genome- and Community-Level Interaction Insights into Carbon Utilization and Element Cycling Functions of Hydrothermarchaeota in Hydrothermal Sediment.</title>
        <authorList>
            <person name="Zhou Z."/>
            <person name="Liu Y."/>
            <person name="Xu W."/>
            <person name="Pan J."/>
            <person name="Luo Z.H."/>
            <person name="Li M."/>
        </authorList>
    </citation>
    <scope>NUCLEOTIDE SEQUENCE [LARGE SCALE GENOMIC DNA]</scope>
    <source>
        <strain evidence="2">SpSt-1038</strain>
    </source>
</reference>
<comment type="caution">
    <text evidence="2">The sequence shown here is derived from an EMBL/GenBank/DDBJ whole genome shotgun (WGS) entry which is preliminary data.</text>
</comment>
<gene>
    <name evidence="2" type="ORF">ENL91_00815</name>
</gene>
<protein>
    <submittedName>
        <fullName evidence="2">Uncharacterized protein</fullName>
    </submittedName>
</protein>